<feature type="domain" description="Uroporphyrinogen decarboxylase (URO-D)" evidence="1">
    <location>
        <begin position="242"/>
        <end position="381"/>
    </location>
</feature>
<dbReference type="Proteomes" id="UP000192391">
    <property type="component" value="Chromosome"/>
</dbReference>
<dbReference type="Gene3D" id="3.20.20.210">
    <property type="match status" value="1"/>
</dbReference>
<evidence type="ECO:0000259" key="1">
    <source>
        <dbReference type="Pfam" id="PF01208"/>
    </source>
</evidence>
<evidence type="ECO:0000313" key="3">
    <source>
        <dbReference type="Proteomes" id="UP000192391"/>
    </source>
</evidence>
<dbReference type="InterPro" id="IPR000257">
    <property type="entry name" value="Uroporphyrinogen_deCOase"/>
</dbReference>
<dbReference type="GO" id="GO:0004853">
    <property type="term" value="F:uroporphyrinogen decarboxylase activity"/>
    <property type="evidence" value="ECO:0007669"/>
    <property type="project" value="InterPro"/>
</dbReference>
<dbReference type="AlphaFoldDB" id="A0AAC9W1S7"/>
<dbReference type="KEGG" id="elim:B2M23_01805"/>
<protein>
    <recommendedName>
        <fullName evidence="1">Uroporphyrinogen decarboxylase (URO-D) domain-containing protein</fullName>
    </recommendedName>
</protein>
<dbReference type="SUPFAM" id="SSF51726">
    <property type="entry name" value="UROD/MetE-like"/>
    <property type="match status" value="1"/>
</dbReference>
<dbReference type="EMBL" id="CP019962">
    <property type="protein sequence ID" value="ARD64361.1"/>
    <property type="molecule type" value="Genomic_DNA"/>
</dbReference>
<organism evidence="2 3">
    <name type="scientific">Eubacterium limosum</name>
    <dbReference type="NCBI Taxonomy" id="1736"/>
    <lineage>
        <taxon>Bacteria</taxon>
        <taxon>Bacillati</taxon>
        <taxon>Bacillota</taxon>
        <taxon>Clostridia</taxon>
        <taxon>Eubacteriales</taxon>
        <taxon>Eubacteriaceae</taxon>
        <taxon>Eubacterium</taxon>
    </lineage>
</organism>
<accession>A0AAC9W1S7</accession>
<dbReference type="InterPro" id="IPR038071">
    <property type="entry name" value="UROD/MetE-like_sf"/>
</dbReference>
<gene>
    <name evidence="2" type="ORF">B2M23_01805</name>
</gene>
<reference evidence="3" key="1">
    <citation type="journal article" date="2017" name="Sci. Rep.">
        <title>Determination of the Genome and Primary Transcriptome of Syngas Fermenting Eubacterium limosum ATCC 8486.</title>
        <authorList>
            <person name="Song Y."/>
            <person name="Shin J."/>
            <person name="Jeong Y."/>
            <person name="Jin S."/>
            <person name="Lee J.K."/>
            <person name="Kim D.R."/>
            <person name="Kim S.C."/>
            <person name="Cho S."/>
            <person name="Cho B.K."/>
        </authorList>
    </citation>
    <scope>NUCLEOTIDE SEQUENCE [LARGE SCALE GENOMIC DNA]</scope>
    <source>
        <strain evidence="3">ATCC 8486</strain>
    </source>
</reference>
<proteinExistence type="predicted"/>
<name>A0AAC9W1S7_EUBLI</name>
<dbReference type="Pfam" id="PF01208">
    <property type="entry name" value="URO-D"/>
    <property type="match status" value="1"/>
</dbReference>
<evidence type="ECO:0000313" key="2">
    <source>
        <dbReference type="EMBL" id="ARD64361.1"/>
    </source>
</evidence>
<sequence>MDKQELFDERVHLYKDTLNHRPVKRVASYLMLDALYAVQFQGKSLKEATYNPELLLNCTSEMLETVICDGVGNIYTKGGMFYRMTESKNFVQSQEGFLQHPEIYTLESNELTDLINDPFKTIAEKVLPRSLGKMDEGFPMNMYTMLKAYAANSSYLGKLGAGKMLVGKNAGVPLIYTNLTKAPLDYLGSSVRGLVGLFKDLRREKEAILETCDALLPLLTATGELSFRSPDRSFPFIFMPTLVPHFLKTKDFETFYFPTFKKLVEDLTDKGFNLVIQFEGNWERFYHCLQELPKNKIFGIFEFGNPKVAKEMLGDTMVVSGFYPLTLLGMGEPEACVNKAKEIIDILAPGGGYIFTTDKQITNIKDAKPENLKAVYQLIQDYGIY</sequence>
<dbReference type="GO" id="GO:0006779">
    <property type="term" value="P:porphyrin-containing compound biosynthetic process"/>
    <property type="evidence" value="ECO:0007669"/>
    <property type="project" value="InterPro"/>
</dbReference>
<dbReference type="RefSeq" id="WP_038351053.1">
    <property type="nucleotide sequence ID" value="NZ_CP019962.1"/>
</dbReference>